<keyword evidence="1" id="KW-0812">Transmembrane</keyword>
<feature type="signal peptide" evidence="2">
    <location>
        <begin position="1"/>
        <end position="21"/>
    </location>
</feature>
<dbReference type="AlphaFoldDB" id="A0A7S2INV3"/>
<proteinExistence type="predicted"/>
<feature type="transmembrane region" description="Helical" evidence="1">
    <location>
        <begin position="84"/>
        <end position="105"/>
    </location>
</feature>
<sequence length="153" mass="16767">MASIHLQRVLLMLLLSGSAHGLASLPLYTPVWPLPLHRRSLSVSCPLRPRAKVELFLPWRKASSADGDNTNSLRYLLLVEWRPFILATFGAGMTCGFASAVVAPVMPVPWHLWACVAGACRWGRSLVLLMLAMLKLTAARLLAAAMVALLWVL</sequence>
<name>A0A7S2INV3_9EUKA</name>
<keyword evidence="2" id="KW-0732">Signal</keyword>
<evidence type="ECO:0008006" key="4">
    <source>
        <dbReference type="Google" id="ProtNLM"/>
    </source>
</evidence>
<keyword evidence="1" id="KW-1133">Transmembrane helix</keyword>
<dbReference type="EMBL" id="HBGU01065274">
    <property type="protein sequence ID" value="CAD9524215.1"/>
    <property type="molecule type" value="Transcribed_RNA"/>
</dbReference>
<protein>
    <recommendedName>
        <fullName evidence="4">Transmembrane protein</fullName>
    </recommendedName>
</protein>
<feature type="chain" id="PRO_5031009617" description="Transmembrane protein" evidence="2">
    <location>
        <begin position="22"/>
        <end position="153"/>
    </location>
</feature>
<feature type="transmembrane region" description="Helical" evidence="1">
    <location>
        <begin position="126"/>
        <end position="152"/>
    </location>
</feature>
<organism evidence="3">
    <name type="scientific">Haptolina brevifila</name>
    <dbReference type="NCBI Taxonomy" id="156173"/>
    <lineage>
        <taxon>Eukaryota</taxon>
        <taxon>Haptista</taxon>
        <taxon>Haptophyta</taxon>
        <taxon>Prymnesiophyceae</taxon>
        <taxon>Prymnesiales</taxon>
        <taxon>Prymnesiaceae</taxon>
        <taxon>Haptolina</taxon>
    </lineage>
</organism>
<accession>A0A7S2INV3</accession>
<keyword evidence="1" id="KW-0472">Membrane</keyword>
<gene>
    <name evidence="3" type="ORF">CBRE1094_LOCUS35558</name>
</gene>
<evidence type="ECO:0000256" key="1">
    <source>
        <dbReference type="SAM" id="Phobius"/>
    </source>
</evidence>
<reference evidence="3" key="1">
    <citation type="submission" date="2021-01" db="EMBL/GenBank/DDBJ databases">
        <authorList>
            <person name="Corre E."/>
            <person name="Pelletier E."/>
            <person name="Niang G."/>
            <person name="Scheremetjew M."/>
            <person name="Finn R."/>
            <person name="Kale V."/>
            <person name="Holt S."/>
            <person name="Cochrane G."/>
            <person name="Meng A."/>
            <person name="Brown T."/>
            <person name="Cohen L."/>
        </authorList>
    </citation>
    <scope>NUCLEOTIDE SEQUENCE</scope>
    <source>
        <strain evidence="3">UTEX LB 985</strain>
    </source>
</reference>
<evidence type="ECO:0000313" key="3">
    <source>
        <dbReference type="EMBL" id="CAD9524215.1"/>
    </source>
</evidence>
<evidence type="ECO:0000256" key="2">
    <source>
        <dbReference type="SAM" id="SignalP"/>
    </source>
</evidence>